<evidence type="ECO:0000256" key="2">
    <source>
        <dbReference type="ARBA" id="ARBA00022475"/>
    </source>
</evidence>
<dbReference type="PANTHER" id="PTHR43652">
    <property type="entry name" value="BASIC AMINO ACID ANTIPORTER YFCC-RELATED"/>
    <property type="match status" value="1"/>
</dbReference>
<gene>
    <name evidence="7" type="ORF">J3T88_02950</name>
    <name evidence="8" type="ORF">NCTC13834_00458</name>
</gene>
<dbReference type="InterPro" id="IPR018385">
    <property type="entry name" value="C4_dicarb_anaerob_car-like"/>
</dbReference>
<feature type="transmembrane region" description="Helical" evidence="6">
    <location>
        <begin position="317"/>
        <end position="334"/>
    </location>
</feature>
<feature type="transmembrane region" description="Helical" evidence="6">
    <location>
        <begin position="159"/>
        <end position="179"/>
    </location>
</feature>
<dbReference type="KEGG" id="snl:BJD96_02100"/>
<feature type="transmembrane region" description="Helical" evidence="6">
    <location>
        <begin position="258"/>
        <end position="279"/>
    </location>
</feature>
<evidence type="ECO:0000313" key="10">
    <source>
        <dbReference type="Proteomes" id="UP000664081"/>
    </source>
</evidence>
<keyword evidence="3 6" id="KW-0812">Transmembrane</keyword>
<dbReference type="Proteomes" id="UP000664081">
    <property type="component" value="Unassembled WGS sequence"/>
</dbReference>
<evidence type="ECO:0000313" key="8">
    <source>
        <dbReference type="EMBL" id="SUM54173.1"/>
    </source>
</evidence>
<evidence type="ECO:0000313" key="7">
    <source>
        <dbReference type="EMBL" id="MBO1226280.1"/>
    </source>
</evidence>
<dbReference type="EMBL" id="UHDS01000001">
    <property type="protein sequence ID" value="SUM54173.1"/>
    <property type="molecule type" value="Genomic_DNA"/>
</dbReference>
<evidence type="ECO:0000256" key="3">
    <source>
        <dbReference type="ARBA" id="ARBA00022692"/>
    </source>
</evidence>
<evidence type="ECO:0000256" key="1">
    <source>
        <dbReference type="ARBA" id="ARBA00004651"/>
    </source>
</evidence>
<sequence>MFKSLFKNLKFKTPHTYGLLLFIIVVASLLTYIIPAGEYAREKKDGQTLVVSGSYQEVSQQGVSFFDIFRAIPEGLISGGEIVFYIFLVGGAFGIVHKTGAFENGVNKAMNVLGSYKALMIPLTMTIFSILGFSIGLAEETIIFVPIGIIIARTLGYDAMTGAAMVILGASSGFIGGMLNPFTVGVAQSVAELTLFSGWGLRSVIYVFILLAAVTTVMLYARKVKHDSSKSIVYELEQTESQSGKAIETPRFTKRQGIGLLLIVAAIVLNVYGIFTYGWSFNEMSANFLLAGLLAGVIGGLGINGTFEAMIEGMKDILFGAMIVGFAKGIIYILENGHIIDTIVHGMTTLLADVPSSMVIITMFVLQFFLNFFIPSGSGQALTTMPLMVPISDLLNINRQITVLAFQYGDAISNVLFPTSAILMGALAVGKITYTQWLKFAWKLIVVWVVICCIGMSIALMIGY</sequence>
<organism evidence="8 9">
    <name type="scientific">Staphylococcus nepalensis</name>
    <dbReference type="NCBI Taxonomy" id="214473"/>
    <lineage>
        <taxon>Bacteria</taxon>
        <taxon>Bacillati</taxon>
        <taxon>Bacillota</taxon>
        <taxon>Bacilli</taxon>
        <taxon>Bacillales</taxon>
        <taxon>Staphylococcaceae</taxon>
        <taxon>Staphylococcus</taxon>
    </lineage>
</organism>
<protein>
    <submittedName>
        <fullName evidence="8">Short-chain fatty acids transporter</fullName>
    </submittedName>
    <submittedName>
        <fullName evidence="7">YfcC family protein</fullName>
    </submittedName>
</protein>
<evidence type="ECO:0000256" key="5">
    <source>
        <dbReference type="ARBA" id="ARBA00023136"/>
    </source>
</evidence>
<reference evidence="7 10" key="2">
    <citation type="submission" date="2021-03" db="EMBL/GenBank/DDBJ databases">
        <title>Staphylococci and Mammaliicocci in bats.</title>
        <authorList>
            <person name="Fountain K."/>
        </authorList>
    </citation>
    <scope>NUCLEOTIDE SEQUENCE [LARGE SCALE GENOMIC DNA]</scope>
    <source>
        <strain evidence="7 10">18_1_E_SW</strain>
    </source>
</reference>
<keyword evidence="2" id="KW-1003">Cell membrane</keyword>
<evidence type="ECO:0000256" key="6">
    <source>
        <dbReference type="SAM" id="Phobius"/>
    </source>
</evidence>
<name>A0A291JI49_9STAP</name>
<feature type="transmembrane region" description="Helical" evidence="6">
    <location>
        <begin position="199"/>
        <end position="221"/>
    </location>
</feature>
<dbReference type="EMBL" id="JAFNLT010000002">
    <property type="protein sequence ID" value="MBO1226280.1"/>
    <property type="molecule type" value="Genomic_DNA"/>
</dbReference>
<keyword evidence="5 6" id="KW-0472">Membrane</keyword>
<keyword evidence="10" id="KW-1185">Reference proteome</keyword>
<reference evidence="8 9" key="1">
    <citation type="submission" date="2018-06" db="EMBL/GenBank/DDBJ databases">
        <authorList>
            <consortium name="Pathogen Informatics"/>
            <person name="Doyle S."/>
        </authorList>
    </citation>
    <scope>NUCLEOTIDE SEQUENCE [LARGE SCALE GENOMIC DNA]</scope>
    <source>
        <strain evidence="8 9">NCTC13834</strain>
    </source>
</reference>
<feature type="transmembrane region" description="Helical" evidence="6">
    <location>
        <begin position="76"/>
        <end position="96"/>
    </location>
</feature>
<dbReference type="InterPro" id="IPR051679">
    <property type="entry name" value="DASS-Related_Transporters"/>
</dbReference>
<feature type="transmembrane region" description="Helical" evidence="6">
    <location>
        <begin position="116"/>
        <end position="138"/>
    </location>
</feature>
<dbReference type="GO" id="GO:0005886">
    <property type="term" value="C:plasma membrane"/>
    <property type="evidence" value="ECO:0007669"/>
    <property type="project" value="UniProtKB-SubCell"/>
</dbReference>
<feature type="transmembrane region" description="Helical" evidence="6">
    <location>
        <begin position="15"/>
        <end position="34"/>
    </location>
</feature>
<dbReference type="GeneID" id="66775864"/>
<dbReference type="PANTHER" id="PTHR43652:SF2">
    <property type="entry name" value="BASIC AMINO ACID ANTIPORTER YFCC-RELATED"/>
    <property type="match status" value="1"/>
</dbReference>
<feature type="transmembrane region" description="Helical" evidence="6">
    <location>
        <begin position="440"/>
        <end position="462"/>
    </location>
</feature>
<keyword evidence="4 6" id="KW-1133">Transmembrane helix</keyword>
<evidence type="ECO:0000313" key="9">
    <source>
        <dbReference type="Proteomes" id="UP000254412"/>
    </source>
</evidence>
<proteinExistence type="predicted"/>
<dbReference type="Proteomes" id="UP000254412">
    <property type="component" value="Unassembled WGS sequence"/>
</dbReference>
<dbReference type="RefSeq" id="WP_096808388.1">
    <property type="nucleotide sequence ID" value="NZ_BMCF01000001.1"/>
</dbReference>
<feature type="transmembrane region" description="Helical" evidence="6">
    <location>
        <begin position="285"/>
        <end position="305"/>
    </location>
</feature>
<comment type="subcellular location">
    <subcellularLocation>
        <location evidence="1">Cell membrane</location>
        <topology evidence="1">Multi-pass membrane protein</topology>
    </subcellularLocation>
</comment>
<evidence type="ECO:0000256" key="4">
    <source>
        <dbReference type="ARBA" id="ARBA00022989"/>
    </source>
</evidence>
<accession>A0A291JI49</accession>
<feature type="transmembrane region" description="Helical" evidence="6">
    <location>
        <begin position="354"/>
        <end position="374"/>
    </location>
</feature>
<dbReference type="Pfam" id="PF03606">
    <property type="entry name" value="DcuC"/>
    <property type="match status" value="1"/>
</dbReference>
<dbReference type="AlphaFoldDB" id="A0A291JI49"/>